<organism evidence="2 3">
    <name type="scientific">Cryomyces minteri</name>
    <dbReference type="NCBI Taxonomy" id="331657"/>
    <lineage>
        <taxon>Eukaryota</taxon>
        <taxon>Fungi</taxon>
        <taxon>Dikarya</taxon>
        <taxon>Ascomycota</taxon>
        <taxon>Pezizomycotina</taxon>
        <taxon>Dothideomycetes</taxon>
        <taxon>Dothideomycetes incertae sedis</taxon>
        <taxon>Cryomyces</taxon>
    </lineage>
</organism>
<feature type="compositionally biased region" description="Polar residues" evidence="1">
    <location>
        <begin position="537"/>
        <end position="549"/>
    </location>
</feature>
<dbReference type="OrthoDB" id="5430532at2759"/>
<feature type="compositionally biased region" description="Polar residues" evidence="1">
    <location>
        <begin position="417"/>
        <end position="433"/>
    </location>
</feature>
<evidence type="ECO:0000313" key="2">
    <source>
        <dbReference type="EMBL" id="TKA68503.1"/>
    </source>
</evidence>
<feature type="compositionally biased region" description="Basic and acidic residues" evidence="1">
    <location>
        <begin position="176"/>
        <end position="189"/>
    </location>
</feature>
<feature type="compositionally biased region" description="Polar residues" evidence="1">
    <location>
        <begin position="211"/>
        <end position="222"/>
    </location>
</feature>
<feature type="compositionally biased region" description="Polar residues" evidence="1">
    <location>
        <begin position="556"/>
        <end position="575"/>
    </location>
</feature>
<feature type="compositionally biased region" description="Low complexity" evidence="1">
    <location>
        <begin position="225"/>
        <end position="241"/>
    </location>
</feature>
<reference evidence="2 3" key="1">
    <citation type="submission" date="2017-03" db="EMBL/GenBank/DDBJ databases">
        <title>Genomes of endolithic fungi from Antarctica.</title>
        <authorList>
            <person name="Coleine C."/>
            <person name="Masonjones S."/>
            <person name="Stajich J.E."/>
        </authorList>
    </citation>
    <scope>NUCLEOTIDE SEQUENCE [LARGE SCALE GENOMIC DNA]</scope>
    <source>
        <strain evidence="2 3">CCFEE 5187</strain>
    </source>
</reference>
<comment type="caution">
    <text evidence="2">The sequence shown here is derived from an EMBL/GenBank/DDBJ whole genome shotgun (WGS) entry which is preliminary data.</text>
</comment>
<dbReference type="EMBL" id="NAJN01000813">
    <property type="protein sequence ID" value="TKA68503.1"/>
    <property type="molecule type" value="Genomic_DNA"/>
</dbReference>
<feature type="region of interest" description="Disordered" evidence="1">
    <location>
        <begin position="92"/>
        <end position="129"/>
    </location>
</feature>
<sequence>MKRKFSFGLPPLKFGPSKSDTEALKEALASQNVPPSPSPMIVDRRPLSPQTELELRQSCATILQDFKPSSQLYEEQLLAQRAKPLDYDAIKSSARPMGSDHTGRKGSRFNPNDLPEVFHTPEGREDNPYAYKPKTALEDLFPEQDSTHELIKANMSRRMEQPRTIPAQPPPTARTMSKDDRMDKHDSGKVVKHRTLSGDRPKAASRVDSGETCSSTPQTGSTDLPWAASTAPTSAALTPSRSSKRASQQMTFDQDTASRADAAAVEWMKQELEKRRREAPSPPRERRERRERREHREHREQPIRPPSRTRSITSEIKEYIRPGSAAGVRSPSRDSQRSTDESRGLASGWRSWGFNRRNSSRTRDNRPDSAAGSEERSDDTRGRQTTKRSVNLNRELPPLPGLDKWKETEQELEPQPVATTHIANLMSSRSKSGTRPKVSTAASNTETKTAPAREHKSQTVEARLDEPIQTVKSKPRSNAASRSDYQLPMRPGTAKPTPATTRSPPNPDYSFENIASAPTASAKKTWRRSTAPDFPSELTSQPSTTTSARNGPLRDASNSNSTRHSPSHSHSQQGAKDNAPLLSAHPLPRT</sequence>
<feature type="compositionally biased region" description="Basic and acidic residues" evidence="1">
    <location>
        <begin position="331"/>
        <end position="343"/>
    </location>
</feature>
<protein>
    <submittedName>
        <fullName evidence="2">Uncharacterized protein</fullName>
    </submittedName>
</protein>
<keyword evidence="3" id="KW-1185">Reference proteome</keyword>
<feature type="compositionally biased region" description="Polar residues" evidence="1">
    <location>
        <begin position="245"/>
        <end position="257"/>
    </location>
</feature>
<proteinExistence type="predicted"/>
<feature type="region of interest" description="Disordered" evidence="1">
    <location>
        <begin position="155"/>
        <end position="590"/>
    </location>
</feature>
<feature type="compositionally biased region" description="Basic and acidic residues" evidence="1">
    <location>
        <begin position="451"/>
        <end position="466"/>
    </location>
</feature>
<feature type="compositionally biased region" description="Basic and acidic residues" evidence="1">
    <location>
        <begin position="361"/>
        <end position="382"/>
    </location>
</feature>
<feature type="compositionally biased region" description="Polar residues" evidence="1">
    <location>
        <begin position="470"/>
        <end position="484"/>
    </location>
</feature>
<name>A0A4U0X0R2_9PEZI</name>
<evidence type="ECO:0000256" key="1">
    <source>
        <dbReference type="SAM" id="MobiDB-lite"/>
    </source>
</evidence>
<dbReference type="AlphaFoldDB" id="A0A4U0X0R2"/>
<feature type="compositionally biased region" description="Basic and acidic residues" evidence="1">
    <location>
        <begin position="268"/>
        <end position="288"/>
    </location>
</feature>
<dbReference type="Proteomes" id="UP000308768">
    <property type="component" value="Unassembled WGS sequence"/>
</dbReference>
<accession>A0A4U0X0R2</accession>
<gene>
    <name evidence="2" type="ORF">B0A49_07662</name>
</gene>
<evidence type="ECO:0000313" key="3">
    <source>
        <dbReference type="Proteomes" id="UP000308768"/>
    </source>
</evidence>